<comment type="similarity">
    <text evidence="2">Belongs to the class-III pyridine nucleotide-disulfide oxidoreductase family.</text>
</comment>
<feature type="domain" description="Pyridine nucleotide-disulphide oxidoreductase dimerisation" evidence="7">
    <location>
        <begin position="320"/>
        <end position="425"/>
    </location>
</feature>
<keyword evidence="5" id="KW-0560">Oxidoreductase</keyword>
<dbReference type="SUPFAM" id="SSF55424">
    <property type="entry name" value="FAD/NAD-linked reductases, dimerisation (C-terminal) domain"/>
    <property type="match status" value="1"/>
</dbReference>
<evidence type="ECO:0000256" key="4">
    <source>
        <dbReference type="ARBA" id="ARBA00022827"/>
    </source>
</evidence>
<proteinExistence type="inferred from homology"/>
<evidence type="ECO:0000313" key="9">
    <source>
        <dbReference type="EMBL" id="BDR93356.1"/>
    </source>
</evidence>
<dbReference type="Proteomes" id="UP000657075">
    <property type="component" value="Unassembled WGS sequence"/>
</dbReference>
<dbReference type="SUPFAM" id="SSF51905">
    <property type="entry name" value="FAD/NAD(P)-binding domain"/>
    <property type="match status" value="1"/>
</dbReference>
<name>A0A830E172_9CREN</name>
<dbReference type="PRINTS" id="PR00368">
    <property type="entry name" value="FADPNR"/>
</dbReference>
<evidence type="ECO:0000259" key="8">
    <source>
        <dbReference type="Pfam" id="PF07992"/>
    </source>
</evidence>
<evidence type="ECO:0000256" key="3">
    <source>
        <dbReference type="ARBA" id="ARBA00022630"/>
    </source>
</evidence>
<evidence type="ECO:0000256" key="2">
    <source>
        <dbReference type="ARBA" id="ARBA00009130"/>
    </source>
</evidence>
<keyword evidence="6" id="KW-0676">Redox-active center</keyword>
<protein>
    <submittedName>
        <fullName evidence="10">CoA-disulfide reductase</fullName>
    </submittedName>
</protein>
<dbReference type="Pfam" id="PF02852">
    <property type="entry name" value="Pyr_redox_dim"/>
    <property type="match status" value="1"/>
</dbReference>
<sequence length="439" mass="47932">MRAVIIGGGAAGMSAASRIKRLKRDVDVVVLEGSNMVSHAPCGIPYYLEGLFDNYELLMHYAPDYFRSTRGIDVRLNEAVIEVGWNYVRTNRGNKIDWDYLVLATGSVPSIPSIPIMGNRVFTVHHPADALKLRDALYSAGTIGIIGTGYVGIEVAEALRFRGKDVIMIGRSSYPLRRSLDEDVGNIVKNELIKHGVKLQLNERVLEVNNQGGKQVIITDGGRYVVDAVVLATGVRPNVELARQLNLRIGETGAVWVDVHMRTSIDNVYAAGDIAETRNLITGKPYWHPLGTTANKMGFVAGSNIAGRSMVFPGVVGTSMTKFMNLYIASTGLTTQEAVRHGFRAKVAIITARTKARYYPGGGYVTIKLIVDEDSMRVMGAQVLGDDGSYVLGKIDVLAALMARGSTVEDLFMNDLAYLPAVTQVWDPLIIAARQFLRN</sequence>
<gene>
    <name evidence="10" type="ORF">GCM10007112_11630</name>
    <name evidence="9" type="ORF">Vsou_24490</name>
</gene>
<dbReference type="EMBL" id="AP026830">
    <property type="protein sequence ID" value="BDR93356.1"/>
    <property type="molecule type" value="Genomic_DNA"/>
</dbReference>
<accession>A0A830E172</accession>
<evidence type="ECO:0000256" key="5">
    <source>
        <dbReference type="ARBA" id="ARBA00023002"/>
    </source>
</evidence>
<dbReference type="PANTHER" id="PTHR43429:SF1">
    <property type="entry name" value="NAD(P)H SULFUR OXIDOREDUCTASE (COA-DEPENDENT)"/>
    <property type="match status" value="1"/>
</dbReference>
<evidence type="ECO:0000313" key="10">
    <source>
        <dbReference type="EMBL" id="GGI76523.1"/>
    </source>
</evidence>
<dbReference type="Proteomes" id="UP001060771">
    <property type="component" value="Chromosome"/>
</dbReference>
<dbReference type="GO" id="GO:0016491">
    <property type="term" value="F:oxidoreductase activity"/>
    <property type="evidence" value="ECO:0007669"/>
    <property type="project" value="UniProtKB-KW"/>
</dbReference>
<evidence type="ECO:0000256" key="1">
    <source>
        <dbReference type="ARBA" id="ARBA00001974"/>
    </source>
</evidence>
<dbReference type="InterPro" id="IPR050260">
    <property type="entry name" value="FAD-bd_OxRdtase"/>
</dbReference>
<evidence type="ECO:0000313" key="12">
    <source>
        <dbReference type="Proteomes" id="UP001060771"/>
    </source>
</evidence>
<dbReference type="InterPro" id="IPR004099">
    <property type="entry name" value="Pyr_nucl-diS_OxRdtase_dimer"/>
</dbReference>
<dbReference type="Gene3D" id="3.50.50.60">
    <property type="entry name" value="FAD/NAD(P)-binding domain"/>
    <property type="match status" value="2"/>
</dbReference>
<dbReference type="AlphaFoldDB" id="A0A830E172"/>
<reference evidence="9" key="4">
    <citation type="journal article" date="2023" name="Microbiol. Resour. Announc.">
        <title>Complete Genome Sequence of Vulcanisaeta souniana Strain IC-059, a Hyperthermophilic Archaeon Isolated from Hot Spring Water in Japan.</title>
        <authorList>
            <person name="Kato S."/>
            <person name="Itoh T."/>
            <person name="Wu L."/>
            <person name="Ma J."/>
            <person name="Ohkuma M."/>
        </authorList>
    </citation>
    <scope>NUCLEOTIDE SEQUENCE</scope>
    <source>
        <strain evidence="9">JCM 11219</strain>
    </source>
</reference>
<evidence type="ECO:0000313" key="11">
    <source>
        <dbReference type="Proteomes" id="UP000657075"/>
    </source>
</evidence>
<comment type="cofactor">
    <cofactor evidence="1">
        <name>FAD</name>
        <dbReference type="ChEBI" id="CHEBI:57692"/>
    </cofactor>
</comment>
<dbReference type="EMBL" id="BMNM01000004">
    <property type="protein sequence ID" value="GGI76523.1"/>
    <property type="molecule type" value="Genomic_DNA"/>
</dbReference>
<dbReference type="Pfam" id="PF07992">
    <property type="entry name" value="Pyr_redox_2"/>
    <property type="match status" value="1"/>
</dbReference>
<dbReference type="PRINTS" id="PR00411">
    <property type="entry name" value="PNDRDTASEI"/>
</dbReference>
<reference evidence="10" key="2">
    <citation type="submission" date="2020-09" db="EMBL/GenBank/DDBJ databases">
        <authorList>
            <person name="Sun Q."/>
            <person name="Ohkuma M."/>
        </authorList>
    </citation>
    <scope>NUCLEOTIDE SEQUENCE</scope>
    <source>
        <strain evidence="10">JCM 11219</strain>
    </source>
</reference>
<dbReference type="GeneID" id="76207989"/>
<keyword evidence="3" id="KW-0285">Flavoprotein</keyword>
<evidence type="ECO:0000259" key="7">
    <source>
        <dbReference type="Pfam" id="PF02852"/>
    </source>
</evidence>
<feature type="domain" description="FAD/NAD(P)-binding" evidence="8">
    <location>
        <begin position="2"/>
        <end position="277"/>
    </location>
</feature>
<reference evidence="12" key="3">
    <citation type="submission" date="2022-09" db="EMBL/GenBank/DDBJ databases">
        <title>Complete genome sequence of Vulcanisaeta souniana.</title>
        <authorList>
            <person name="Kato S."/>
            <person name="Itoh T."/>
            <person name="Ohkuma M."/>
        </authorList>
    </citation>
    <scope>NUCLEOTIDE SEQUENCE [LARGE SCALE GENOMIC DNA]</scope>
    <source>
        <strain evidence="12">JCM 11219</strain>
    </source>
</reference>
<dbReference type="InterPro" id="IPR036188">
    <property type="entry name" value="FAD/NAD-bd_sf"/>
</dbReference>
<organism evidence="10 11">
    <name type="scientific">Vulcanisaeta souniana JCM 11219</name>
    <dbReference type="NCBI Taxonomy" id="1293586"/>
    <lineage>
        <taxon>Archaea</taxon>
        <taxon>Thermoproteota</taxon>
        <taxon>Thermoprotei</taxon>
        <taxon>Thermoproteales</taxon>
        <taxon>Thermoproteaceae</taxon>
        <taxon>Vulcanisaeta</taxon>
    </lineage>
</organism>
<dbReference type="RefSeq" id="WP_188603104.1">
    <property type="nucleotide sequence ID" value="NZ_AP026830.1"/>
</dbReference>
<evidence type="ECO:0000256" key="6">
    <source>
        <dbReference type="ARBA" id="ARBA00023284"/>
    </source>
</evidence>
<dbReference type="PANTHER" id="PTHR43429">
    <property type="entry name" value="PYRIDINE NUCLEOTIDE-DISULFIDE OXIDOREDUCTASE DOMAIN-CONTAINING"/>
    <property type="match status" value="1"/>
</dbReference>
<keyword evidence="12" id="KW-1185">Reference proteome</keyword>
<reference evidence="10" key="1">
    <citation type="journal article" date="2014" name="Int. J. Syst. Evol. Microbiol.">
        <title>Complete genome sequence of Corynebacterium casei LMG S-19264T (=DSM 44701T), isolated from a smear-ripened cheese.</title>
        <authorList>
            <consortium name="US DOE Joint Genome Institute (JGI-PGF)"/>
            <person name="Walter F."/>
            <person name="Albersmeier A."/>
            <person name="Kalinowski J."/>
            <person name="Ruckert C."/>
        </authorList>
    </citation>
    <scope>NUCLEOTIDE SEQUENCE</scope>
    <source>
        <strain evidence="10">JCM 11219</strain>
    </source>
</reference>
<keyword evidence="4" id="KW-0274">FAD</keyword>
<dbReference type="InterPro" id="IPR016156">
    <property type="entry name" value="FAD/NAD-linked_Rdtase_dimer_sf"/>
</dbReference>
<dbReference type="OrthoDB" id="27922at2157"/>
<dbReference type="InterPro" id="IPR023753">
    <property type="entry name" value="FAD/NAD-binding_dom"/>
</dbReference>